<sequence length="133" mass="15275">MKPIRAWWLALLALRCPRCHTGPLFSYSMYNLGHFMDMPVSCPVCHQHYEPEPGFYWGAMYISFTFSVPVVLGSGAVLYWFFGDPPTWVYVTTVAVVMLLLTPPSFRYARAVMLYAFGGVRFDKRFLEKGRTA</sequence>
<keyword evidence="4" id="KW-1185">Reference proteome</keyword>
<dbReference type="RefSeq" id="WP_382311886.1">
    <property type="nucleotide sequence ID" value="NZ_JBHUFD010000001.1"/>
</dbReference>
<keyword evidence="1" id="KW-1133">Transmembrane helix</keyword>
<evidence type="ECO:0000313" key="3">
    <source>
        <dbReference type="EMBL" id="MFD1871571.1"/>
    </source>
</evidence>
<dbReference type="Pfam" id="PF06170">
    <property type="entry name" value="DUF983"/>
    <property type="match status" value="1"/>
</dbReference>
<evidence type="ECO:0000256" key="2">
    <source>
        <dbReference type="SAM" id="SignalP"/>
    </source>
</evidence>
<feature type="transmembrane region" description="Helical" evidence="1">
    <location>
        <begin position="88"/>
        <end position="106"/>
    </location>
</feature>
<proteinExistence type="predicted"/>
<comment type="caution">
    <text evidence="3">The sequence shown here is derived from an EMBL/GenBank/DDBJ whole genome shotgun (WGS) entry which is preliminary data.</text>
</comment>
<feature type="signal peptide" evidence="2">
    <location>
        <begin position="1"/>
        <end position="21"/>
    </location>
</feature>
<evidence type="ECO:0000256" key="1">
    <source>
        <dbReference type="SAM" id="Phobius"/>
    </source>
</evidence>
<keyword evidence="1" id="KW-0812">Transmembrane</keyword>
<keyword evidence="1" id="KW-0472">Membrane</keyword>
<keyword evidence="2" id="KW-0732">Signal</keyword>
<dbReference type="InterPro" id="IPR009325">
    <property type="entry name" value="DUF983"/>
</dbReference>
<gene>
    <name evidence="3" type="ORF">ACFSDX_03990</name>
</gene>
<name>A0ABW4QQR6_9BACT</name>
<dbReference type="EMBL" id="JBHUFD010000001">
    <property type="protein sequence ID" value="MFD1871571.1"/>
    <property type="molecule type" value="Genomic_DNA"/>
</dbReference>
<reference evidence="4" key="1">
    <citation type="journal article" date="2019" name="Int. J. Syst. Evol. Microbiol.">
        <title>The Global Catalogue of Microorganisms (GCM) 10K type strain sequencing project: providing services to taxonomists for standard genome sequencing and annotation.</title>
        <authorList>
            <consortium name="The Broad Institute Genomics Platform"/>
            <consortium name="The Broad Institute Genome Sequencing Center for Infectious Disease"/>
            <person name="Wu L."/>
            <person name="Ma J."/>
        </authorList>
    </citation>
    <scope>NUCLEOTIDE SEQUENCE [LARGE SCALE GENOMIC DNA]</scope>
    <source>
        <strain evidence="4">CGMCC 1.15795</strain>
    </source>
</reference>
<organism evidence="3 4">
    <name type="scientific">Hymenobacter bucti</name>
    <dbReference type="NCBI Taxonomy" id="1844114"/>
    <lineage>
        <taxon>Bacteria</taxon>
        <taxon>Pseudomonadati</taxon>
        <taxon>Bacteroidota</taxon>
        <taxon>Cytophagia</taxon>
        <taxon>Cytophagales</taxon>
        <taxon>Hymenobacteraceae</taxon>
        <taxon>Hymenobacter</taxon>
    </lineage>
</organism>
<accession>A0ABW4QQR6</accession>
<protein>
    <submittedName>
        <fullName evidence="3">DUF983 domain-containing protein</fullName>
    </submittedName>
</protein>
<feature type="chain" id="PRO_5045890475" evidence="2">
    <location>
        <begin position="22"/>
        <end position="133"/>
    </location>
</feature>
<dbReference type="Proteomes" id="UP001597197">
    <property type="component" value="Unassembled WGS sequence"/>
</dbReference>
<evidence type="ECO:0000313" key="4">
    <source>
        <dbReference type="Proteomes" id="UP001597197"/>
    </source>
</evidence>
<feature type="transmembrane region" description="Helical" evidence="1">
    <location>
        <begin position="59"/>
        <end position="81"/>
    </location>
</feature>